<feature type="non-terminal residue" evidence="1">
    <location>
        <position position="81"/>
    </location>
</feature>
<organism evidence="1">
    <name type="scientific">human gut metagenome</name>
    <dbReference type="NCBI Taxonomy" id="408170"/>
    <lineage>
        <taxon>unclassified sequences</taxon>
        <taxon>metagenomes</taxon>
        <taxon>organismal metagenomes</taxon>
    </lineage>
</organism>
<reference evidence="1" key="1">
    <citation type="submission" date="2013-12" db="EMBL/GenBank/DDBJ databases">
        <title>A Varibaculum cambriense genome reconstructed from a premature infant gut community with otherwise low bacterial novelty that shifts toward anaerobic metabolism during the third week of life.</title>
        <authorList>
            <person name="Brown C.T."/>
            <person name="Sharon I."/>
            <person name="Thomas B.C."/>
            <person name="Castelle C.J."/>
            <person name="Morowitz M.J."/>
            <person name="Banfield J.F."/>
        </authorList>
    </citation>
    <scope>NUCLEOTIDE SEQUENCE</scope>
</reference>
<comment type="caution">
    <text evidence="1">The sequence shown here is derived from an EMBL/GenBank/DDBJ whole genome shotgun (WGS) entry which is preliminary data.</text>
</comment>
<gene>
    <name evidence="1" type="ORF">Q604_UNBC08104G0001</name>
</gene>
<protein>
    <submittedName>
        <fullName evidence="1">Uncharacterized protein</fullName>
    </submittedName>
</protein>
<name>W1Y557_9ZZZZ</name>
<dbReference type="AlphaFoldDB" id="W1Y557"/>
<accession>W1Y557</accession>
<sequence length="81" mass="9127">WWHGIDKKTYNRIFALTLDDLQGLDVLQEVEVRSRFFGAEGGEHLGGAVKDVEKGATDLLVASSNGKRRINVLMDELKENR</sequence>
<dbReference type="EMBL" id="AZMM01008104">
    <property type="protein sequence ID" value="ETJ37693.1"/>
    <property type="molecule type" value="Genomic_DNA"/>
</dbReference>
<evidence type="ECO:0000313" key="1">
    <source>
        <dbReference type="EMBL" id="ETJ37693.1"/>
    </source>
</evidence>
<feature type="non-terminal residue" evidence="1">
    <location>
        <position position="1"/>
    </location>
</feature>
<proteinExistence type="predicted"/>